<dbReference type="HOGENOM" id="CLU_1683655_0_0_3"/>
<gene>
    <name evidence="1" type="ordered locus">PCC8801_3511</name>
</gene>
<evidence type="ECO:0000313" key="2">
    <source>
        <dbReference type="Proteomes" id="UP000008204"/>
    </source>
</evidence>
<keyword evidence="2" id="KW-1185">Reference proteome</keyword>
<name>B7K0J2_RIPO1</name>
<dbReference type="KEGG" id="cyp:PCC8801_3511"/>
<evidence type="ECO:0000313" key="1">
    <source>
        <dbReference type="EMBL" id="ACK67476.1"/>
    </source>
</evidence>
<protein>
    <recommendedName>
        <fullName evidence="3">LRAT domain-containing protein</fullName>
    </recommendedName>
</protein>
<dbReference type="EMBL" id="CP001287">
    <property type="protein sequence ID" value="ACK67476.1"/>
    <property type="molecule type" value="Genomic_DNA"/>
</dbReference>
<dbReference type="eggNOG" id="COG0515">
    <property type="taxonomic scope" value="Bacteria"/>
</dbReference>
<dbReference type="RefSeq" id="WP_012596734.1">
    <property type="nucleotide sequence ID" value="NC_011726.1"/>
</dbReference>
<organism evidence="1 2">
    <name type="scientific">Rippkaea orientalis (strain PCC 8801 / RF-1)</name>
    <name type="common">Cyanothece sp. (strain PCC 8801)</name>
    <dbReference type="NCBI Taxonomy" id="41431"/>
    <lineage>
        <taxon>Bacteria</taxon>
        <taxon>Bacillati</taxon>
        <taxon>Cyanobacteriota</taxon>
        <taxon>Cyanophyceae</taxon>
        <taxon>Oscillatoriophycideae</taxon>
        <taxon>Chroococcales</taxon>
        <taxon>Aphanothecaceae</taxon>
        <taxon>Rippkaea</taxon>
        <taxon>Rippkaea orientalis</taxon>
    </lineage>
</organism>
<dbReference type="AlphaFoldDB" id="B7K0J2"/>
<dbReference type="OrthoDB" id="7949332at2"/>
<evidence type="ECO:0008006" key="3">
    <source>
        <dbReference type="Google" id="ProtNLM"/>
    </source>
</evidence>
<dbReference type="Proteomes" id="UP000008204">
    <property type="component" value="Chromosome"/>
</dbReference>
<dbReference type="Gene3D" id="3.90.1720.10">
    <property type="entry name" value="endopeptidase domain like (from Nostoc punctiforme)"/>
    <property type="match status" value="1"/>
</dbReference>
<sequence>MLNKSQVTKLAQEIKAEIDPNSKFYGRLLEWSDITNHYGIGLSDKYLFSTGEFPALLPMLKYQDKLKLTPTKALKPNLVIERLIYALDCFKTWHYGLLGWNCEHYARLVATNQALSYQVKLSPLAFLNNGGYNPDAVHVFNTYLSNLGLTNLIESP</sequence>
<reference evidence="2" key="1">
    <citation type="journal article" date="2011" name="MBio">
        <title>Novel metabolic attributes of the genus Cyanothece, comprising a group of unicellular nitrogen-fixing Cyanobacteria.</title>
        <authorList>
            <person name="Bandyopadhyay A."/>
            <person name="Elvitigala T."/>
            <person name="Welsh E."/>
            <person name="Stockel J."/>
            <person name="Liberton M."/>
            <person name="Min H."/>
            <person name="Sherman L.A."/>
            <person name="Pakrasi H.B."/>
        </authorList>
    </citation>
    <scope>NUCLEOTIDE SEQUENCE [LARGE SCALE GENOMIC DNA]</scope>
    <source>
        <strain evidence="2">PCC 8801</strain>
    </source>
</reference>
<dbReference type="STRING" id="41431.PCC8801_3511"/>
<accession>B7K0J2</accession>
<proteinExistence type="predicted"/>